<proteinExistence type="predicted"/>
<gene>
    <name evidence="3" type="ORF">OHU35_12385</name>
</gene>
<dbReference type="Proteomes" id="UP001621512">
    <property type="component" value="Chromosome"/>
</dbReference>
<dbReference type="InterPro" id="IPR045063">
    <property type="entry name" value="Dynamin_N"/>
</dbReference>
<dbReference type="Pfam" id="PF00350">
    <property type="entry name" value="Dynamin_N"/>
    <property type="match status" value="1"/>
</dbReference>
<protein>
    <submittedName>
        <fullName evidence="3">Dynamin family protein</fullName>
    </submittedName>
</protein>
<evidence type="ECO:0000256" key="1">
    <source>
        <dbReference type="SAM" id="MobiDB-lite"/>
    </source>
</evidence>
<name>A0ABZ1MGX3_STREF</name>
<dbReference type="SUPFAM" id="SSF52540">
    <property type="entry name" value="P-loop containing nucleoside triphosphate hydrolases"/>
    <property type="match status" value="1"/>
</dbReference>
<accession>A0ABZ1MGX3</accession>
<dbReference type="RefSeq" id="WP_189724730.1">
    <property type="nucleotide sequence ID" value="NZ_BMUK01000006.1"/>
</dbReference>
<sequence length="461" mass="49314">MSETANPRAVRPRVMPLPHDLCWMLSSLHTAAAKVLASAGAAGATSPAGTPDRLRPLLPELSEAPSGRLDYRIAVVAPMKAGKSTLLNAVLSRELLPSRGPAMTVLPTCVVPVAAESVPEPVLTVPGSTIEGVTALAHRLARPGHRPAVATAVRRHPQLAAAEARLSGTGVAGPPHRTVGTRAIRAVLAEVNDLLRLALTALAHEDVLVQLPSLQPPEVVVPVPWMVTDPAGGWLVLVDTPGPDEELPPGMLDRFVRQEIHRAHELLLVTDATRRDNEAEHTVTRMATSVQKPVFTVVNRVDLADDPRNASSTPSQGSGVRTAARQGLAAASVLRRPPDGERRHEASAAERAFLRTAFPLDWEHHADVLSGAEIRNLARRQWEQSGVPALLDQLITVRARNPGAWALADLLSRIASVGDPAAAVSGRPLAPRDGITVLASRRQQLVERARSLYVRTPITWR</sequence>
<dbReference type="EMBL" id="CP108341">
    <property type="protein sequence ID" value="WTW26802.1"/>
    <property type="molecule type" value="Genomic_DNA"/>
</dbReference>
<evidence type="ECO:0000259" key="2">
    <source>
        <dbReference type="Pfam" id="PF00350"/>
    </source>
</evidence>
<dbReference type="InterPro" id="IPR027417">
    <property type="entry name" value="P-loop_NTPase"/>
</dbReference>
<feature type="region of interest" description="Disordered" evidence="1">
    <location>
        <begin position="303"/>
        <end position="347"/>
    </location>
</feature>
<organism evidence="3 4">
    <name type="scientific">Streptomyces purpurascens</name>
    <dbReference type="NCBI Taxonomy" id="1924"/>
    <lineage>
        <taxon>Bacteria</taxon>
        <taxon>Bacillati</taxon>
        <taxon>Actinomycetota</taxon>
        <taxon>Actinomycetes</taxon>
        <taxon>Kitasatosporales</taxon>
        <taxon>Streptomycetaceae</taxon>
        <taxon>Streptomyces</taxon>
    </lineage>
</organism>
<dbReference type="Gene3D" id="3.40.50.300">
    <property type="entry name" value="P-loop containing nucleotide triphosphate hydrolases"/>
    <property type="match status" value="1"/>
</dbReference>
<feature type="compositionally biased region" description="Polar residues" evidence="1">
    <location>
        <begin position="309"/>
        <end position="319"/>
    </location>
</feature>
<feature type="domain" description="Dynamin N-terminal" evidence="2">
    <location>
        <begin position="73"/>
        <end position="298"/>
    </location>
</feature>
<evidence type="ECO:0000313" key="3">
    <source>
        <dbReference type="EMBL" id="WTW26802.1"/>
    </source>
</evidence>
<reference evidence="3 4" key="1">
    <citation type="submission" date="2022-10" db="EMBL/GenBank/DDBJ databases">
        <title>The complete genomes of actinobacterial strains from the NBC collection.</title>
        <authorList>
            <person name="Joergensen T.S."/>
            <person name="Alvarez Arevalo M."/>
            <person name="Sterndorff E.B."/>
            <person name="Faurdal D."/>
            <person name="Vuksanovic O."/>
            <person name="Mourched A.-S."/>
            <person name="Charusanti P."/>
            <person name="Shaw S."/>
            <person name="Blin K."/>
            <person name="Weber T."/>
        </authorList>
    </citation>
    <scope>NUCLEOTIDE SEQUENCE [LARGE SCALE GENOMIC DNA]</scope>
    <source>
        <strain evidence="3 4">NBC_00017</strain>
    </source>
</reference>
<feature type="compositionally biased region" description="Basic and acidic residues" evidence="1">
    <location>
        <begin position="336"/>
        <end position="347"/>
    </location>
</feature>
<evidence type="ECO:0000313" key="4">
    <source>
        <dbReference type="Proteomes" id="UP001621512"/>
    </source>
</evidence>
<keyword evidence="4" id="KW-1185">Reference proteome</keyword>